<evidence type="ECO:0000313" key="4">
    <source>
        <dbReference type="Proteomes" id="UP000030681"/>
    </source>
</evidence>
<feature type="region of interest" description="Disordered" evidence="1">
    <location>
        <begin position="670"/>
        <end position="713"/>
    </location>
</feature>
<dbReference type="EMBL" id="KL446955">
    <property type="protein sequence ID" value="KEG00586.1"/>
    <property type="molecule type" value="Genomic_DNA"/>
</dbReference>
<feature type="transmembrane region" description="Helical" evidence="2">
    <location>
        <begin position="814"/>
        <end position="834"/>
    </location>
</feature>
<feature type="compositionally biased region" description="Low complexity" evidence="1">
    <location>
        <begin position="613"/>
        <end position="651"/>
    </location>
</feature>
<dbReference type="Proteomes" id="UP000030681">
    <property type="component" value="Unassembled WGS sequence"/>
</dbReference>
<evidence type="ECO:0008006" key="5">
    <source>
        <dbReference type="Google" id="ProtNLM"/>
    </source>
</evidence>
<feature type="compositionally biased region" description="Acidic residues" evidence="1">
    <location>
        <begin position="291"/>
        <end position="309"/>
    </location>
</feature>
<dbReference type="InterPro" id="IPR006477">
    <property type="entry name" value="Yir_bir_cir"/>
</dbReference>
<feature type="region of interest" description="Disordered" evidence="1">
    <location>
        <begin position="291"/>
        <end position="486"/>
    </location>
</feature>
<proteinExistence type="predicted"/>
<keyword evidence="2" id="KW-1133">Transmembrane helix</keyword>
<feature type="region of interest" description="Disordered" evidence="1">
    <location>
        <begin position="589"/>
        <end position="657"/>
    </location>
</feature>
<protein>
    <recommendedName>
        <fullName evidence="5">PIR protein CIR protein</fullName>
    </recommendedName>
</protein>
<keyword evidence="2" id="KW-0812">Transmembrane</keyword>
<evidence type="ECO:0000256" key="1">
    <source>
        <dbReference type="SAM" id="MobiDB-lite"/>
    </source>
</evidence>
<sequence length="843" mass="93084">MKDYTRLYNWYIPVTIKNSDCGKFREIDKLFIDYETNENKFNDAYGTYNEYCPVKNGGRKCETNYEKLNAISRYAYMELIQNKKVDLDNKNDPSADFFVMSLSNILYKLSKDPNLSLKDAFEKHLGKNLGGIHNWSILRNKKYFNDSNIGIMNGFYFLFQQICESINRYNDPNAQTYEHRHDFTQFYIIYDTLYNFVNRCAPYIQLFNHLKRIYDDIIGGAIKLHHNDQDLHNIFQNFSSIDTTKFEYEFNSKGCNKVHKKFEKNISKIANKSQEEQDDQNELSNLIELLDSDDDDDDLDLDEEEDGDDLQNTTQGTPPVPEPGSQQRPSAQSPSGQDSYTQPISTTASTGITTPTSTSTSMTTGSGTSATPSTDIQNGVVSNPKDQKEDTNSQQTNHEDKKVNHNGDSENPDTNQGGSGDESGGDGDSENPDTNQGGSGDESGGGGIGVPGSSEGGSGSGSSGESKVSGDQDVTHPSGKSTGGWLGNWRMRFDLTGYMPSVSSIYQSSNNILTNTANKITSAYNSAKAIVQDTYGTVVSTVKDAYDKTVSIAKDTYSATTDYIGSVFSSVTDQLSSFGTFQLSDDQSGFNSLGGGVDTSDPSQPKSPPPLQSLPSSPSPSITLPLSPSDPQNPSLSQSQDPSQIPSPSQLHSNQTQDQLQITVQNGASNTLQQSDSPTGTGGVQTPTITKSTLLSSSTGPSNTGNGSTNGNVVKMNEKKSIWYIGSNKKYDTMGMGIIFISTSIILAIMYKYLSHGCTSKSKRKKTIKKVINSIGWKRPVQIIIKSYDRNKDLKPIINSFDRKKDPLLNIYKLMQADPMPFINLFFLLIFFVYKRKLNYLEL</sequence>
<feature type="transmembrane region" description="Helical" evidence="2">
    <location>
        <begin position="734"/>
        <end position="754"/>
    </location>
</feature>
<evidence type="ECO:0000256" key="2">
    <source>
        <dbReference type="SAM" id="Phobius"/>
    </source>
</evidence>
<feature type="compositionally biased region" description="Polar residues" evidence="1">
    <location>
        <begin position="670"/>
        <end position="691"/>
    </location>
</feature>
<dbReference type="Pfam" id="PF06022">
    <property type="entry name" value="Cir_Bir_Yir"/>
    <property type="match status" value="1"/>
</dbReference>
<organism evidence="3 4">
    <name type="scientific">Plasmodium vinckei vinckei</name>
    <dbReference type="NCBI Taxonomy" id="54757"/>
    <lineage>
        <taxon>Eukaryota</taxon>
        <taxon>Sar</taxon>
        <taxon>Alveolata</taxon>
        <taxon>Apicomplexa</taxon>
        <taxon>Aconoidasida</taxon>
        <taxon>Haemosporida</taxon>
        <taxon>Plasmodiidae</taxon>
        <taxon>Plasmodium</taxon>
        <taxon>Plasmodium (Vinckeia)</taxon>
    </lineage>
</organism>
<evidence type="ECO:0000313" key="3">
    <source>
        <dbReference type="EMBL" id="KEG00586.1"/>
    </source>
</evidence>
<feature type="compositionally biased region" description="Low complexity" evidence="1">
    <location>
        <begin position="692"/>
        <end position="712"/>
    </location>
</feature>
<feature type="compositionally biased region" description="Basic and acidic residues" evidence="1">
    <location>
        <begin position="385"/>
        <end position="408"/>
    </location>
</feature>
<accession>A0A081IA78</accession>
<dbReference type="AlphaFoldDB" id="A0A081IA78"/>
<feature type="compositionally biased region" description="Gly residues" evidence="1">
    <location>
        <begin position="437"/>
        <end position="462"/>
    </location>
</feature>
<feature type="compositionally biased region" description="Low complexity" evidence="1">
    <location>
        <begin position="343"/>
        <end position="374"/>
    </location>
</feature>
<feature type="compositionally biased region" description="Polar residues" evidence="1">
    <location>
        <begin position="324"/>
        <end position="342"/>
    </location>
</feature>
<gene>
    <name evidence="3" type="ORF">YYE_04415</name>
</gene>
<reference evidence="3 4" key="1">
    <citation type="submission" date="2013-02" db="EMBL/GenBank/DDBJ databases">
        <title>The Genome Sequence of Plasmodium vinckei vinckei.</title>
        <authorList>
            <consortium name="The Broad Institute Genome Sequencing Platform"/>
            <consortium name="The Broad Institute Genome Sequencing Center for Infectious Disease"/>
            <person name="Neafsey D."/>
            <person name="Cheeseman I."/>
            <person name="Volkman S."/>
            <person name="Adams J."/>
            <person name="Walker B."/>
            <person name="Young S.K."/>
            <person name="Zeng Q."/>
            <person name="Gargeya S."/>
            <person name="Fitzgerald M."/>
            <person name="Haas B."/>
            <person name="Abouelleil A."/>
            <person name="Alvarado L."/>
            <person name="Arachchi H.M."/>
            <person name="Berlin A.M."/>
            <person name="Chapman S.B."/>
            <person name="Dewar J."/>
            <person name="Goldberg J."/>
            <person name="Griggs A."/>
            <person name="Gujja S."/>
            <person name="Hansen M."/>
            <person name="Howarth C."/>
            <person name="Imamovic A."/>
            <person name="Larimer J."/>
            <person name="McCowan C."/>
            <person name="Murphy C."/>
            <person name="Neiman D."/>
            <person name="Pearson M."/>
            <person name="Priest M."/>
            <person name="Roberts A."/>
            <person name="Saif S."/>
            <person name="Shea T."/>
            <person name="Sisk P."/>
            <person name="Sykes S."/>
            <person name="Wortman J."/>
            <person name="Nusbaum C."/>
            <person name="Birren B."/>
        </authorList>
    </citation>
    <scope>NUCLEOTIDE SEQUENCE [LARGE SCALE GENOMIC DNA]</scope>
    <source>
        <strain evidence="4">vinckei</strain>
    </source>
</reference>
<keyword evidence="2" id="KW-0472">Membrane</keyword>
<name>A0A081IA78_PLAVN</name>